<reference evidence="3" key="2">
    <citation type="submission" date="2025-08" db="UniProtKB">
        <authorList>
            <consortium name="Ensembl"/>
        </authorList>
    </citation>
    <scope>IDENTIFICATION</scope>
</reference>
<dbReference type="GeneID" id="100916113"/>
<feature type="region of interest" description="Disordered" evidence="1">
    <location>
        <begin position="127"/>
        <end position="262"/>
    </location>
</feature>
<gene>
    <name evidence="3" type="primary">FAAP20</name>
</gene>
<dbReference type="GeneTree" id="ENSGT00950000185199"/>
<dbReference type="InterPro" id="IPR031491">
    <property type="entry name" value="FANCA_interact"/>
</dbReference>
<proteinExistence type="predicted"/>
<dbReference type="GO" id="GO:0043240">
    <property type="term" value="C:Fanconi anaemia nuclear complex"/>
    <property type="evidence" value="ECO:0007669"/>
    <property type="project" value="TreeGrafter"/>
</dbReference>
<dbReference type="RefSeq" id="XP_031818871.1">
    <property type="nucleotide sequence ID" value="XM_031963011.1"/>
</dbReference>
<dbReference type="Proteomes" id="UP000007648">
    <property type="component" value="Unassembled WGS sequence"/>
</dbReference>
<evidence type="ECO:0000313" key="4">
    <source>
        <dbReference type="Proteomes" id="UP000007648"/>
    </source>
</evidence>
<dbReference type="GO" id="GO:0043130">
    <property type="term" value="F:ubiquitin binding"/>
    <property type="evidence" value="ECO:0007669"/>
    <property type="project" value="InterPro"/>
</dbReference>
<reference evidence="3" key="3">
    <citation type="submission" date="2025-09" db="UniProtKB">
        <authorList>
            <consortium name="Ensembl"/>
        </authorList>
    </citation>
    <scope>IDENTIFICATION</scope>
</reference>
<dbReference type="InterPro" id="IPR031490">
    <property type="entry name" value="UBZ2_FAAP20"/>
</dbReference>
<dbReference type="eggNOG" id="ENOG502SE5R">
    <property type="taxonomic scope" value="Eukaryota"/>
</dbReference>
<dbReference type="Pfam" id="PF15751">
    <property type="entry name" value="FANCA_interact"/>
    <property type="match status" value="1"/>
</dbReference>
<protein>
    <submittedName>
        <fullName evidence="3">FA core complex associated protein 20</fullName>
    </submittedName>
</protein>
<dbReference type="HOGENOM" id="CLU_1721804_0_0_1"/>
<dbReference type="OrthoDB" id="10063431at2759"/>
<feature type="compositionally biased region" description="Basic residues" evidence="1">
    <location>
        <begin position="12"/>
        <end position="21"/>
    </location>
</feature>
<feature type="compositionally biased region" description="Basic and acidic residues" evidence="1">
    <location>
        <begin position="127"/>
        <end position="146"/>
    </location>
</feature>
<dbReference type="PROSITE" id="PS51906">
    <property type="entry name" value="ZF_UBZ2"/>
    <property type="match status" value="1"/>
</dbReference>
<evidence type="ECO:0000313" key="3">
    <source>
        <dbReference type="Ensembl" id="ENSSHAP00000008622.2"/>
    </source>
</evidence>
<name>G3VZL7_SARHA</name>
<dbReference type="PANTHER" id="PTHR37862">
    <property type="entry name" value="FANCONI ANEMIA CORE COMPLEX-ASSOCIATED PROTEIN 20"/>
    <property type="match status" value="1"/>
</dbReference>
<organism evidence="3 4">
    <name type="scientific">Sarcophilus harrisii</name>
    <name type="common">Tasmanian devil</name>
    <name type="synonym">Sarcophilus laniarius</name>
    <dbReference type="NCBI Taxonomy" id="9305"/>
    <lineage>
        <taxon>Eukaryota</taxon>
        <taxon>Metazoa</taxon>
        <taxon>Chordata</taxon>
        <taxon>Craniata</taxon>
        <taxon>Vertebrata</taxon>
        <taxon>Euteleostomi</taxon>
        <taxon>Mammalia</taxon>
        <taxon>Metatheria</taxon>
        <taxon>Dasyuromorphia</taxon>
        <taxon>Dasyuridae</taxon>
        <taxon>Sarcophilus</taxon>
    </lineage>
</organism>
<reference evidence="3 4" key="1">
    <citation type="journal article" date="2011" name="Proc. Natl. Acad. Sci. U.S.A.">
        <title>Genetic diversity and population structure of the endangered marsupial Sarcophilus harrisii (Tasmanian devil).</title>
        <authorList>
            <person name="Miller W."/>
            <person name="Hayes V.M."/>
            <person name="Ratan A."/>
            <person name="Petersen D.C."/>
            <person name="Wittekindt N.E."/>
            <person name="Miller J."/>
            <person name="Walenz B."/>
            <person name="Knight J."/>
            <person name="Qi J."/>
            <person name="Zhao F."/>
            <person name="Wang Q."/>
            <person name="Bedoya-Reina O.C."/>
            <person name="Katiyar N."/>
            <person name="Tomsho L.P."/>
            <person name="Kasson L.M."/>
            <person name="Hardie R.A."/>
            <person name="Woodbridge P."/>
            <person name="Tindall E.A."/>
            <person name="Bertelsen M.F."/>
            <person name="Dixon D."/>
            <person name="Pyecroft S."/>
            <person name="Helgen K.M."/>
            <person name="Lesk A.M."/>
            <person name="Pringle T.H."/>
            <person name="Patterson N."/>
            <person name="Zhang Y."/>
            <person name="Kreiss A."/>
            <person name="Woods G.M."/>
            <person name="Jones M.E."/>
            <person name="Schuster S.C."/>
        </authorList>
    </citation>
    <scope>NUCLEOTIDE SEQUENCE [LARGE SCALE GENOMIC DNA]</scope>
</reference>
<dbReference type="InParanoid" id="G3VZL7"/>
<dbReference type="CTD" id="199990"/>
<dbReference type="InterPro" id="IPR052689">
    <property type="entry name" value="FA_core_complex_assoc"/>
</dbReference>
<feature type="region of interest" description="Disordered" evidence="1">
    <location>
        <begin position="70"/>
        <end position="101"/>
    </location>
</feature>
<dbReference type="AlphaFoldDB" id="G3VZL7"/>
<feature type="domain" description="UBZ2-type" evidence="2">
    <location>
        <begin position="264"/>
        <end position="300"/>
    </location>
</feature>
<feature type="region of interest" description="Disordered" evidence="1">
    <location>
        <begin position="1"/>
        <end position="52"/>
    </location>
</feature>
<evidence type="ECO:0000259" key="2">
    <source>
        <dbReference type="PROSITE" id="PS51906"/>
    </source>
</evidence>
<dbReference type="PANTHER" id="PTHR37862:SF1">
    <property type="entry name" value="FANCONI ANEMIA CORE COMPLEX-ASSOCIATED PROTEIN 20"/>
    <property type="match status" value="1"/>
</dbReference>
<dbReference type="Pfam" id="PF15750">
    <property type="entry name" value="UBZ_FAAP20"/>
    <property type="match status" value="1"/>
</dbReference>
<dbReference type="Ensembl" id="ENSSHAT00000008693.2">
    <property type="protein sequence ID" value="ENSSHAP00000008622.2"/>
    <property type="gene ID" value="ENSSHAG00000007470.2"/>
</dbReference>
<feature type="compositionally biased region" description="Polar residues" evidence="1">
    <location>
        <begin position="153"/>
        <end position="162"/>
    </location>
</feature>
<dbReference type="STRING" id="9305.ENSSHAP00000008622"/>
<evidence type="ECO:0000256" key="1">
    <source>
        <dbReference type="SAM" id="MobiDB-lite"/>
    </source>
</evidence>
<keyword evidence="4" id="KW-1185">Reference proteome</keyword>
<feature type="compositionally biased region" description="Low complexity" evidence="1">
    <location>
        <begin position="1"/>
        <end position="11"/>
    </location>
</feature>
<accession>G3VZL7</accession>
<sequence>MALSGAAAARGPRLRLTRKKPPAPPPSSCSGPGGGGQEGRTSNRGSWLDQEGLSEPQELWRLLVLRGVNSSQNQGSQEMPDLPAFFDKNTRNDENSQQPTVFKVGTEEFQWTPFPPAFAFVSGQLRKPDSSRFTKEKNLRVLDEQGQKMGPQSELSSPSTSAGGCEKQEARPGSGAGVKRPSDLKDGSVRASKGSLPAHPQQSQLRKKQRLWVEGAAASSASPRGLGRLGHSSGKKPSHSLDSDGARAGTEAASAGPSQETMALNGCPMCQQQFTGKLSQLDIDSHLAKCLSESIEDVIW</sequence>